<evidence type="ECO:0000313" key="1">
    <source>
        <dbReference type="EMBL" id="OEK58742.1"/>
    </source>
</evidence>
<comment type="caution">
    <text evidence="1">The sequence shown here is derived from an EMBL/GenBank/DDBJ whole genome shotgun (WGS) entry which is preliminary data.</text>
</comment>
<organism evidence="1 2">
    <name type="scientific">Staphylococcus equorum</name>
    <dbReference type="NCBI Taxonomy" id="246432"/>
    <lineage>
        <taxon>Bacteria</taxon>
        <taxon>Bacillati</taxon>
        <taxon>Bacillota</taxon>
        <taxon>Bacilli</taxon>
        <taxon>Bacillales</taxon>
        <taxon>Staphylococcaceae</taxon>
        <taxon>Staphylococcus</taxon>
    </lineage>
</organism>
<evidence type="ECO:0000313" key="2">
    <source>
        <dbReference type="Proteomes" id="UP000095464"/>
    </source>
</evidence>
<proteinExistence type="predicted"/>
<gene>
    <name evidence="1" type="ORF">ASS94_01905</name>
</gene>
<dbReference type="Proteomes" id="UP000095464">
    <property type="component" value="Unassembled WGS sequence"/>
</dbReference>
<dbReference type="AlphaFoldDB" id="A0AAP7LUV0"/>
<reference evidence="2" key="1">
    <citation type="submission" date="2015-11" db="EMBL/GenBank/DDBJ databases">
        <title>Genomic diversity of Staphylococcus saprophyticus strains from urinary tract infections, animal surfaces, and fermented foods.</title>
        <authorList>
            <person name="Wolfe B.E."/>
        </authorList>
    </citation>
    <scope>NUCLEOTIDE SEQUENCE [LARGE SCALE GENOMIC DNA]</scope>
    <source>
        <strain evidence="2">738_7</strain>
    </source>
</reference>
<sequence length="77" mass="8919">MEIGKYYYVVTRNNQMATGSVVSLYADWEVIEKTIETTTDITKVRLYEDYDDALNFAEQYNLEVKKVRADILGLGSR</sequence>
<accession>A0AAP7LUV0</accession>
<dbReference type="RefSeq" id="WP_069854434.1">
    <property type="nucleotide sequence ID" value="NZ_JARGCI010000001.1"/>
</dbReference>
<dbReference type="EMBL" id="LNPX01000007">
    <property type="protein sequence ID" value="OEK58742.1"/>
    <property type="molecule type" value="Genomic_DNA"/>
</dbReference>
<protein>
    <submittedName>
        <fullName evidence="1">Uncharacterized protein</fullName>
    </submittedName>
</protein>
<name>A0AAP7LUV0_9STAP</name>